<accession>A0A9C7PVK5</accession>
<reference evidence="6" key="1">
    <citation type="journal article" date="2022" name="Proc. Natl. Acad. Sci. U.S.A.">
        <title>Life cycle and functional genomics of the unicellular red alga Galdieria for elucidating algal and plant evolution and industrial use.</title>
        <authorList>
            <person name="Hirooka S."/>
            <person name="Itabashi T."/>
            <person name="Ichinose T.M."/>
            <person name="Onuma R."/>
            <person name="Fujiwara T."/>
            <person name="Yamashita S."/>
            <person name="Jong L.W."/>
            <person name="Tomita R."/>
            <person name="Iwane A.H."/>
            <person name="Miyagishima S.Y."/>
        </authorList>
    </citation>
    <scope>NUCLEOTIDE SEQUENCE</scope>
    <source>
        <strain evidence="6">NBRC 102759</strain>
    </source>
</reference>
<dbReference type="EMBL" id="BQMJ01000023">
    <property type="protein sequence ID" value="GJQ11300.1"/>
    <property type="molecule type" value="Genomic_DNA"/>
</dbReference>
<evidence type="ECO:0000256" key="4">
    <source>
        <dbReference type="ARBA" id="ARBA00023136"/>
    </source>
</evidence>
<evidence type="ECO:0000256" key="1">
    <source>
        <dbReference type="ARBA" id="ARBA00004606"/>
    </source>
</evidence>
<evidence type="ECO:0000256" key="5">
    <source>
        <dbReference type="ARBA" id="ARBA00023180"/>
    </source>
</evidence>
<dbReference type="Proteomes" id="UP001061958">
    <property type="component" value="Unassembled WGS sequence"/>
</dbReference>
<dbReference type="InterPro" id="IPR044610">
    <property type="entry name" value="GLCAT14A/B/C"/>
</dbReference>
<keyword evidence="2" id="KW-0328">Glycosyltransferase</keyword>
<keyword evidence="3" id="KW-0808">Transferase</keyword>
<evidence type="ECO:0000256" key="2">
    <source>
        <dbReference type="ARBA" id="ARBA00022676"/>
    </source>
</evidence>
<name>A0A9C7PVK5_9RHOD</name>
<keyword evidence="7" id="KW-1185">Reference proteome</keyword>
<proteinExistence type="predicted"/>
<dbReference type="Pfam" id="PF02485">
    <property type="entry name" value="Branch"/>
    <property type="match status" value="1"/>
</dbReference>
<evidence type="ECO:0000256" key="3">
    <source>
        <dbReference type="ARBA" id="ARBA00022679"/>
    </source>
</evidence>
<protein>
    <recommendedName>
        <fullName evidence="8">Protein xylosyltransferase</fullName>
    </recommendedName>
</protein>
<dbReference type="GO" id="GO:0015020">
    <property type="term" value="F:glucuronosyltransferase activity"/>
    <property type="evidence" value="ECO:0007669"/>
    <property type="project" value="InterPro"/>
</dbReference>
<dbReference type="PANTHER" id="PTHR45719:SF3">
    <property type="entry name" value="BETA-GLUCURONOSYLTRANSFERASE GLCAT14A"/>
    <property type="match status" value="1"/>
</dbReference>
<reference evidence="6" key="2">
    <citation type="submission" date="2022-01" db="EMBL/GenBank/DDBJ databases">
        <authorList>
            <person name="Hirooka S."/>
            <person name="Miyagishima S.Y."/>
        </authorList>
    </citation>
    <scope>NUCLEOTIDE SEQUENCE</scope>
    <source>
        <strain evidence="6">NBRC 102759</strain>
    </source>
</reference>
<comment type="subcellular location">
    <subcellularLocation>
        <location evidence="1">Membrane</location>
        <topology evidence="1">Single-pass type II membrane protein</topology>
    </subcellularLocation>
</comment>
<keyword evidence="5" id="KW-0325">Glycoprotein</keyword>
<comment type="caution">
    <text evidence="6">The sequence shown here is derived from an EMBL/GenBank/DDBJ whole genome shotgun (WGS) entry which is preliminary data.</text>
</comment>
<dbReference type="OrthoDB" id="2019572at2759"/>
<dbReference type="GO" id="GO:0016020">
    <property type="term" value="C:membrane"/>
    <property type="evidence" value="ECO:0007669"/>
    <property type="project" value="UniProtKB-SubCell"/>
</dbReference>
<sequence length="521" mass="60881">MRLKWMSQRILKQRVLLGTTICILVLLLNISHILLQTIKFGLPVYTASCPKQTELHSDVNLYFEELSNETYTNQVKCGSIASYSDFSNETMLKFERYYLKQRQLGYHSMKPSLKVESRSQGFFNWFSLFDRRKSLVPTTASKNIAFSIQVSSNNIEMVPRLVRAVYHPNNVYAIHFDAKIPTMKVQECLIELARQHFFRLNGDGLKSKDATDEMLLNQTKYFPDNIHFVPREPVTYSGITVVLNTIRLMTYLLQHDETWEYYINLSGSDYPLVSPHFLRRLLGRIPESEILNFLWSDPNPAQYQYRFKPVIVDSSLYSFTPPQNDTPSSADLHWLQCSVCDEEGSMKRKKDIEHPFGSNKYFRTYKSEAWMVASREFCRYTVTSWEAKQLLARLTNSWMTDEHYFITLLENSAMFKDTRVDDSLRSVTWYHPKRPRGPTTHPHNVDDVDLFWSNIRCSRAVFARKFTIPNGAMLDLIDKELIGEEDGEYSKEVIRKFDFLVSKTLAMRKEYINTTTVGVLK</sequence>
<dbReference type="InterPro" id="IPR003406">
    <property type="entry name" value="Glyco_trans_14"/>
</dbReference>
<evidence type="ECO:0008006" key="8">
    <source>
        <dbReference type="Google" id="ProtNLM"/>
    </source>
</evidence>
<evidence type="ECO:0000313" key="7">
    <source>
        <dbReference type="Proteomes" id="UP001061958"/>
    </source>
</evidence>
<keyword evidence="4" id="KW-0472">Membrane</keyword>
<organism evidence="6 7">
    <name type="scientific">Galdieria partita</name>
    <dbReference type="NCBI Taxonomy" id="83374"/>
    <lineage>
        <taxon>Eukaryota</taxon>
        <taxon>Rhodophyta</taxon>
        <taxon>Bangiophyceae</taxon>
        <taxon>Galdieriales</taxon>
        <taxon>Galdieriaceae</taxon>
        <taxon>Galdieria</taxon>
    </lineage>
</organism>
<evidence type="ECO:0000313" key="6">
    <source>
        <dbReference type="EMBL" id="GJQ11300.1"/>
    </source>
</evidence>
<gene>
    <name evidence="6" type="ORF">GpartN1_g3091.t1</name>
</gene>
<dbReference type="AlphaFoldDB" id="A0A9C7PVK5"/>
<dbReference type="PANTHER" id="PTHR45719">
    <property type="entry name" value="GLYCOSYLTRANSFERASE"/>
    <property type="match status" value="1"/>
</dbReference>